<dbReference type="AlphaFoldDB" id="A0A433Q727"/>
<keyword evidence="2" id="KW-1185">Reference proteome</keyword>
<evidence type="ECO:0000313" key="1">
    <source>
        <dbReference type="EMBL" id="RUS25585.1"/>
    </source>
</evidence>
<organism evidence="1 2">
    <name type="scientific">Jimgerdemannia flammicorona</name>
    <dbReference type="NCBI Taxonomy" id="994334"/>
    <lineage>
        <taxon>Eukaryota</taxon>
        <taxon>Fungi</taxon>
        <taxon>Fungi incertae sedis</taxon>
        <taxon>Mucoromycota</taxon>
        <taxon>Mucoromycotina</taxon>
        <taxon>Endogonomycetes</taxon>
        <taxon>Endogonales</taxon>
        <taxon>Endogonaceae</taxon>
        <taxon>Jimgerdemannia</taxon>
    </lineage>
</organism>
<accession>A0A433Q727</accession>
<protein>
    <submittedName>
        <fullName evidence="1">Uncharacterized protein</fullName>
    </submittedName>
</protein>
<dbReference type="Proteomes" id="UP000274822">
    <property type="component" value="Unassembled WGS sequence"/>
</dbReference>
<comment type="caution">
    <text evidence="1">The sequence shown here is derived from an EMBL/GenBank/DDBJ whole genome shotgun (WGS) entry which is preliminary data.</text>
</comment>
<gene>
    <name evidence="1" type="ORF">BC938DRAFT_471932</name>
</gene>
<sequence length="93" mass="10225">MVEELKEFLPIGFFDSMTQFPHIHLRSSSASIYLTLRDFLVNPVLKRSALVCTSPVHTATSMARSSAAAYSSSLSRTLTSPAASRFTPCRRAT</sequence>
<name>A0A433Q727_9FUNG</name>
<reference evidence="1 2" key="1">
    <citation type="journal article" date="2018" name="New Phytol.">
        <title>Phylogenomics of Endogonaceae and evolution of mycorrhizas within Mucoromycota.</title>
        <authorList>
            <person name="Chang Y."/>
            <person name="Desiro A."/>
            <person name="Na H."/>
            <person name="Sandor L."/>
            <person name="Lipzen A."/>
            <person name="Clum A."/>
            <person name="Barry K."/>
            <person name="Grigoriev I.V."/>
            <person name="Martin F.M."/>
            <person name="Stajich J.E."/>
            <person name="Smith M.E."/>
            <person name="Bonito G."/>
            <person name="Spatafora J.W."/>
        </authorList>
    </citation>
    <scope>NUCLEOTIDE SEQUENCE [LARGE SCALE GENOMIC DNA]</scope>
    <source>
        <strain evidence="1 2">AD002</strain>
    </source>
</reference>
<dbReference type="EMBL" id="RBNJ01012598">
    <property type="protein sequence ID" value="RUS25585.1"/>
    <property type="molecule type" value="Genomic_DNA"/>
</dbReference>
<proteinExistence type="predicted"/>
<evidence type="ECO:0000313" key="2">
    <source>
        <dbReference type="Proteomes" id="UP000274822"/>
    </source>
</evidence>